<keyword evidence="6" id="KW-1185">Reference proteome</keyword>
<comment type="similarity">
    <text evidence="1 4">Belongs to the V-ATPase D subunit family.</text>
</comment>
<keyword evidence="4" id="KW-0066">ATP synthesis</keyword>
<comment type="subcellular location">
    <subcellularLocation>
        <location evidence="4">Cell membrane</location>
        <topology evidence="4">Peripheral membrane protein</topology>
    </subcellularLocation>
</comment>
<keyword evidence="4" id="KW-0472">Membrane</keyword>
<proteinExistence type="inferred from homology"/>
<dbReference type="GO" id="GO:0042777">
    <property type="term" value="P:proton motive force-driven plasma membrane ATP synthesis"/>
    <property type="evidence" value="ECO:0007669"/>
    <property type="project" value="UniProtKB-UniRule"/>
</dbReference>
<gene>
    <name evidence="4" type="primary">atpD</name>
    <name evidence="5" type="ORF">KHC33_03075</name>
</gene>
<dbReference type="GeneID" id="65096133"/>
<dbReference type="GO" id="GO:0046933">
    <property type="term" value="F:proton-transporting ATP synthase activity, rotational mechanism"/>
    <property type="evidence" value="ECO:0007669"/>
    <property type="project" value="UniProtKB-UniRule"/>
</dbReference>
<evidence type="ECO:0000256" key="4">
    <source>
        <dbReference type="HAMAP-Rule" id="MF_00271"/>
    </source>
</evidence>
<evidence type="ECO:0000313" key="5">
    <source>
        <dbReference type="EMBL" id="QVV89517.1"/>
    </source>
</evidence>
<dbReference type="InterPro" id="IPR002699">
    <property type="entry name" value="V_ATPase_D"/>
</dbReference>
<evidence type="ECO:0000256" key="3">
    <source>
        <dbReference type="ARBA" id="ARBA00023065"/>
    </source>
</evidence>
<reference evidence="5 6" key="1">
    <citation type="submission" date="2021-05" db="EMBL/GenBank/DDBJ databases">
        <title>A novel Methanospirillum isolate from a pyrite-forming mixed culture.</title>
        <authorList>
            <person name="Bunk B."/>
            <person name="Sproer C."/>
            <person name="Spring S."/>
            <person name="Pester M."/>
        </authorList>
    </citation>
    <scope>NUCLEOTIDE SEQUENCE [LARGE SCALE GENOMIC DNA]</scope>
    <source>
        <strain evidence="5 6">J.3.6.1-F.2.7.3</strain>
    </source>
</reference>
<comment type="function">
    <text evidence="4">Component of the A-type ATP synthase that produces ATP from ADP in the presence of a proton gradient across the membrane.</text>
</comment>
<keyword evidence="4" id="KW-1003">Cell membrane</keyword>
<dbReference type="Gene3D" id="1.10.287.3240">
    <property type="match status" value="1"/>
</dbReference>
<keyword evidence="3 4" id="KW-0406">Ion transport</keyword>
<dbReference type="EMBL" id="CP075546">
    <property type="protein sequence ID" value="QVV89517.1"/>
    <property type="molecule type" value="Genomic_DNA"/>
</dbReference>
<dbReference type="GO" id="GO:0046961">
    <property type="term" value="F:proton-transporting ATPase activity, rotational mechanism"/>
    <property type="evidence" value="ECO:0007669"/>
    <property type="project" value="InterPro"/>
</dbReference>
<dbReference type="Proteomes" id="UP000680656">
    <property type="component" value="Chromosome"/>
</dbReference>
<sequence>MPYLRDVRPTKSELLILRNRLRIANRSYKILQMKLDGLILEVSRLAPQVKAEYDLLRIRHNRVRHLIAPAYMIEGMLNVTIAAYSVESKTEIEVSEKNLFGIRVPVITGTNVRTDLVERGYGLLGTSLVIDDLADAYENLVDAIIAYAGNAATLSRLLGEIERITRRVKALEHVVIPALTRSIATITAAREEIEREEQTRLFHVKKKRE</sequence>
<organism evidence="5 6">
    <name type="scientific">Methanospirillum purgamenti</name>
    <dbReference type="NCBI Taxonomy" id="2834276"/>
    <lineage>
        <taxon>Archaea</taxon>
        <taxon>Methanobacteriati</taxon>
        <taxon>Methanobacteriota</taxon>
        <taxon>Stenosarchaea group</taxon>
        <taxon>Methanomicrobia</taxon>
        <taxon>Methanomicrobiales</taxon>
        <taxon>Methanospirillaceae</taxon>
        <taxon>Methanospirillum</taxon>
    </lineage>
</organism>
<dbReference type="KEGG" id="mrtj:KHC33_03075"/>
<name>A0A8E7EHY9_9EURY</name>
<keyword evidence="2 4" id="KW-0813">Transport</keyword>
<dbReference type="AlphaFoldDB" id="A0A8E7EHY9"/>
<accession>A0A8E7EHY9</accession>
<dbReference type="PANTHER" id="PTHR11671">
    <property type="entry name" value="V-TYPE ATP SYNTHASE SUBUNIT D"/>
    <property type="match status" value="1"/>
</dbReference>
<dbReference type="HAMAP" id="MF_00271">
    <property type="entry name" value="ATP_synth_D_arch"/>
    <property type="match status" value="1"/>
</dbReference>
<evidence type="ECO:0000256" key="1">
    <source>
        <dbReference type="ARBA" id="ARBA00005850"/>
    </source>
</evidence>
<dbReference type="GO" id="GO:0005886">
    <property type="term" value="C:plasma membrane"/>
    <property type="evidence" value="ECO:0007669"/>
    <property type="project" value="UniProtKB-SubCell"/>
</dbReference>
<dbReference type="RefSeq" id="WP_214420311.1">
    <property type="nucleotide sequence ID" value="NZ_CP075546.1"/>
</dbReference>
<dbReference type="Pfam" id="PF01813">
    <property type="entry name" value="ATP-synt_D"/>
    <property type="match status" value="1"/>
</dbReference>
<protein>
    <recommendedName>
        <fullName evidence="4">A-type ATP synthase subunit D</fullName>
    </recommendedName>
</protein>
<evidence type="ECO:0000313" key="6">
    <source>
        <dbReference type="Proteomes" id="UP000680656"/>
    </source>
</evidence>
<evidence type="ECO:0000256" key="2">
    <source>
        <dbReference type="ARBA" id="ARBA00022448"/>
    </source>
</evidence>
<keyword evidence="4" id="KW-0375">Hydrogen ion transport</keyword>
<dbReference type="GO" id="GO:0005524">
    <property type="term" value="F:ATP binding"/>
    <property type="evidence" value="ECO:0007669"/>
    <property type="project" value="UniProtKB-UniRule"/>
</dbReference>
<comment type="subunit">
    <text evidence="4">Has multiple subunits with at least A(3), B(3), C, D, E, F, H, I and proteolipid K(x).</text>
</comment>
<dbReference type="NCBIfam" id="TIGR00309">
    <property type="entry name" value="V_ATPase_subD"/>
    <property type="match status" value="1"/>
</dbReference>